<organism evidence="2 3">
    <name type="scientific">Gordonia asplenii</name>
    <dbReference type="NCBI Taxonomy" id="2725283"/>
    <lineage>
        <taxon>Bacteria</taxon>
        <taxon>Bacillati</taxon>
        <taxon>Actinomycetota</taxon>
        <taxon>Actinomycetes</taxon>
        <taxon>Mycobacteriales</taxon>
        <taxon>Gordoniaceae</taxon>
        <taxon>Gordonia</taxon>
    </lineage>
</organism>
<dbReference type="EMBL" id="JABBNB010000034">
    <property type="protein sequence ID" value="NMO04369.1"/>
    <property type="molecule type" value="Genomic_DNA"/>
</dbReference>
<name>A0A848L0Z0_9ACTN</name>
<proteinExistence type="predicted"/>
<dbReference type="RefSeq" id="WP_170196870.1">
    <property type="nucleotide sequence ID" value="NZ_JABBNB010000034.1"/>
</dbReference>
<dbReference type="Pfam" id="PF16170">
    <property type="entry name" value="DUF4873"/>
    <property type="match status" value="1"/>
</dbReference>
<keyword evidence="3" id="KW-1185">Reference proteome</keyword>
<evidence type="ECO:0000259" key="1">
    <source>
        <dbReference type="Pfam" id="PF16170"/>
    </source>
</evidence>
<evidence type="ECO:0000313" key="2">
    <source>
        <dbReference type="EMBL" id="NMO04369.1"/>
    </source>
</evidence>
<protein>
    <submittedName>
        <fullName evidence="2">DUF4873 domain-containing protein</fullName>
    </submittedName>
</protein>
<sequence length="228" mass="25137">MTAISEARSGQDLRPTIAIDGRSGVLDQLRRRASRLGIHVDSGESTRGQLVVVEGVAPQPNYLGVIAQSEPGRIYCSDDTLDYVVALVAEYTASGATGVRVRGPVLNEWAAIGTERKRRRRLRKFDSVDFDWDTGESTDSDVFDETVTLLADGEQVSGRIRVQGYLNPSDGQFHWAGTAYGDDVRRWRDERIRNVEVVTSSGQVCEARLTDVTPWGTVRLVGEGMPPR</sequence>
<gene>
    <name evidence="2" type="ORF">HH308_24420</name>
</gene>
<evidence type="ECO:0000313" key="3">
    <source>
        <dbReference type="Proteomes" id="UP000550729"/>
    </source>
</evidence>
<dbReference type="Proteomes" id="UP000550729">
    <property type="component" value="Unassembled WGS sequence"/>
</dbReference>
<dbReference type="InterPro" id="IPR032371">
    <property type="entry name" value="DUF4873"/>
</dbReference>
<accession>A0A848L0Z0</accession>
<feature type="domain" description="DUF4873" evidence="1">
    <location>
        <begin position="142"/>
        <end position="227"/>
    </location>
</feature>
<reference evidence="2 3" key="1">
    <citation type="submission" date="2020-04" db="EMBL/GenBank/DDBJ databases">
        <title>Gordonia sp. nov. TBRC 11910.</title>
        <authorList>
            <person name="Suriyachadkun C."/>
        </authorList>
    </citation>
    <scope>NUCLEOTIDE SEQUENCE [LARGE SCALE GENOMIC DNA]</scope>
    <source>
        <strain evidence="2 3">TBRC 11910</strain>
    </source>
</reference>
<dbReference type="AlphaFoldDB" id="A0A848L0Z0"/>
<comment type="caution">
    <text evidence="2">The sequence shown here is derived from an EMBL/GenBank/DDBJ whole genome shotgun (WGS) entry which is preliminary data.</text>
</comment>